<dbReference type="EMBL" id="JAULBC010000002">
    <property type="protein sequence ID" value="MEX6687422.1"/>
    <property type="molecule type" value="Genomic_DNA"/>
</dbReference>
<dbReference type="Proteomes" id="UP001560573">
    <property type="component" value="Unassembled WGS sequence"/>
</dbReference>
<dbReference type="RefSeq" id="WP_369328827.1">
    <property type="nucleotide sequence ID" value="NZ_JAULBC010000002.1"/>
</dbReference>
<accession>A0ABV3ZC15</accession>
<dbReference type="PANTHER" id="PTHR35337:SF1">
    <property type="entry name" value="SLR1478 PROTEIN"/>
    <property type="match status" value="1"/>
</dbReference>
<organism evidence="2 3">
    <name type="scientific">Danxiaibacter flavus</name>
    <dbReference type="NCBI Taxonomy" id="3049108"/>
    <lineage>
        <taxon>Bacteria</taxon>
        <taxon>Pseudomonadati</taxon>
        <taxon>Bacteroidota</taxon>
        <taxon>Chitinophagia</taxon>
        <taxon>Chitinophagales</taxon>
        <taxon>Chitinophagaceae</taxon>
        <taxon>Danxiaibacter</taxon>
    </lineage>
</organism>
<keyword evidence="1" id="KW-0812">Transmembrane</keyword>
<feature type="transmembrane region" description="Helical" evidence="1">
    <location>
        <begin position="219"/>
        <end position="237"/>
    </location>
</feature>
<keyword evidence="1" id="KW-0472">Membrane</keyword>
<evidence type="ECO:0000313" key="2">
    <source>
        <dbReference type="EMBL" id="MEX6687422.1"/>
    </source>
</evidence>
<keyword evidence="3" id="KW-1185">Reference proteome</keyword>
<feature type="transmembrane region" description="Helical" evidence="1">
    <location>
        <begin position="152"/>
        <end position="170"/>
    </location>
</feature>
<gene>
    <name evidence="2" type="ORF">QTN47_07975</name>
</gene>
<feature type="transmembrane region" description="Helical" evidence="1">
    <location>
        <begin position="258"/>
        <end position="280"/>
    </location>
</feature>
<dbReference type="Pfam" id="PF01944">
    <property type="entry name" value="SpoIIM"/>
    <property type="match status" value="1"/>
</dbReference>
<feature type="transmembrane region" description="Helical" evidence="1">
    <location>
        <begin position="286"/>
        <end position="305"/>
    </location>
</feature>
<feature type="transmembrane region" description="Helical" evidence="1">
    <location>
        <begin position="191"/>
        <end position="213"/>
    </location>
</feature>
<evidence type="ECO:0000256" key="1">
    <source>
        <dbReference type="SAM" id="Phobius"/>
    </source>
</evidence>
<dbReference type="PANTHER" id="PTHR35337">
    <property type="entry name" value="SLR1478 PROTEIN"/>
    <property type="match status" value="1"/>
</dbReference>
<protein>
    <submittedName>
        <fullName evidence="2">Stage II sporulation protein M</fullName>
    </submittedName>
</protein>
<feature type="transmembrane region" description="Helical" evidence="1">
    <location>
        <begin position="94"/>
        <end position="114"/>
    </location>
</feature>
<keyword evidence="1" id="KW-1133">Transmembrane helix</keyword>
<evidence type="ECO:0000313" key="3">
    <source>
        <dbReference type="Proteomes" id="UP001560573"/>
    </source>
</evidence>
<name>A0ABV3ZC15_9BACT</name>
<comment type="caution">
    <text evidence="2">The sequence shown here is derived from an EMBL/GenBank/DDBJ whole genome shotgun (WGS) entry which is preliminary data.</text>
</comment>
<reference evidence="2 3" key="1">
    <citation type="submission" date="2023-07" db="EMBL/GenBank/DDBJ databases">
        <authorList>
            <person name="Lian W.-H."/>
        </authorList>
    </citation>
    <scope>NUCLEOTIDE SEQUENCE [LARGE SCALE GENOMIC DNA]</scope>
    <source>
        <strain evidence="2 3">SYSU DXS3180</strain>
    </source>
</reference>
<proteinExistence type="predicted"/>
<sequence>MREALFIKKNKERWERISQQPSPDTDEMASEFTQLVEDLGYAKSYYPYSKVTRFLNAEASKRYLSIYKNRREETNRFVTFFKYDLPLTIARHQLVLLICFLLFMIFLFVGFFSAKADESFVRNMLGDFYVNTTEQNIESGNPFGIYQTGNSFLMWIGIMINNVSVAFRYFGEGIFLGVLSVKDMVEEGIRLGAFEYMFFSKGYGGLSILTVMLHGTLELSAIIIAAATGVIIGKSWLFPGTLKRITALKNGAKDGIKIIIGLVPVFMIAAFVEGFVTRYYRMPAALSISILILSLVFIVGYFVIYPVRLQKSLTRAAKIK</sequence>
<dbReference type="InterPro" id="IPR002798">
    <property type="entry name" value="SpoIIM-like"/>
</dbReference>